<feature type="binding site" evidence="8">
    <location>
        <position position="497"/>
    </location>
    <ligand>
        <name>hybrid [4Fe-2O-2S] cluster</name>
        <dbReference type="ChEBI" id="CHEBI:60519"/>
    </ligand>
</feature>
<feature type="binding site" evidence="8">
    <location>
        <position position="13"/>
    </location>
    <ligand>
        <name>[4Fe-4S] cluster</name>
        <dbReference type="ChEBI" id="CHEBI:49883"/>
    </ligand>
</feature>
<dbReference type="Gene3D" id="3.40.50.2030">
    <property type="match status" value="2"/>
</dbReference>
<dbReference type="FunFam" id="3.40.50.2030:FF:000001">
    <property type="entry name" value="Hydroxylamine reductase"/>
    <property type="match status" value="1"/>
</dbReference>
<dbReference type="AlphaFoldDB" id="A0A2N0UXU9"/>
<dbReference type="GO" id="GO:0005737">
    <property type="term" value="C:cytoplasm"/>
    <property type="evidence" value="ECO:0007669"/>
    <property type="project" value="UniProtKB-SubCell"/>
</dbReference>
<evidence type="ECO:0000256" key="4">
    <source>
        <dbReference type="ARBA" id="ARBA00022723"/>
    </source>
</evidence>
<protein>
    <recommendedName>
        <fullName evidence="8">Hydroxylamine reductase</fullName>
        <ecNumber evidence="8">1.7.99.1</ecNumber>
    </recommendedName>
    <alternativeName>
        <fullName evidence="8">Hybrid-cluster protein</fullName>
        <shortName evidence="8">HCP</shortName>
    </alternativeName>
    <alternativeName>
        <fullName evidence="8">Prismane protein</fullName>
    </alternativeName>
</protein>
<dbReference type="EC" id="1.7.99.1" evidence="8"/>
<dbReference type="GO" id="GO:0046872">
    <property type="term" value="F:metal ion binding"/>
    <property type="evidence" value="ECO:0007669"/>
    <property type="project" value="UniProtKB-KW"/>
</dbReference>
<feature type="binding site" description="via persulfide group" evidence="8">
    <location>
        <position position="410"/>
    </location>
    <ligand>
        <name>hybrid [4Fe-2O-2S] cluster</name>
        <dbReference type="ChEBI" id="CHEBI:60519"/>
    </ligand>
</feature>
<dbReference type="GO" id="GO:0050418">
    <property type="term" value="F:hydroxylamine reductase activity"/>
    <property type="evidence" value="ECO:0007669"/>
    <property type="project" value="UniProtKB-UniRule"/>
</dbReference>
<evidence type="ECO:0000256" key="1">
    <source>
        <dbReference type="ARBA" id="ARBA00004496"/>
    </source>
</evidence>
<dbReference type="InterPro" id="IPR016099">
    <property type="entry name" value="Prismane-like_a/b-sand"/>
</dbReference>
<evidence type="ECO:0000256" key="2">
    <source>
        <dbReference type="ARBA" id="ARBA00022485"/>
    </source>
</evidence>
<keyword evidence="2 8" id="KW-0004">4Fe-4S</keyword>
<keyword evidence="4 8" id="KW-0479">Metal-binding</keyword>
<feature type="binding site" evidence="8">
    <location>
        <position position="31"/>
    </location>
    <ligand>
        <name>[4Fe-4S] cluster</name>
        <dbReference type="ChEBI" id="CHEBI:49883"/>
    </ligand>
</feature>
<dbReference type="GO" id="GO:0042542">
    <property type="term" value="P:response to hydrogen peroxide"/>
    <property type="evidence" value="ECO:0007669"/>
    <property type="project" value="TreeGrafter"/>
</dbReference>
<accession>A0A2N0UXU9</accession>
<dbReference type="PANTHER" id="PTHR30109">
    <property type="entry name" value="HYDROXYLAMINE REDUCTASE"/>
    <property type="match status" value="1"/>
</dbReference>
<dbReference type="EMBL" id="NNSR01000038">
    <property type="protein sequence ID" value="PKD31817.1"/>
    <property type="molecule type" value="Genomic_DNA"/>
</dbReference>
<organism evidence="9 10">
    <name type="scientific">Ruminococcus bromii</name>
    <dbReference type="NCBI Taxonomy" id="40518"/>
    <lineage>
        <taxon>Bacteria</taxon>
        <taxon>Bacillati</taxon>
        <taxon>Bacillota</taxon>
        <taxon>Clostridia</taxon>
        <taxon>Eubacteriales</taxon>
        <taxon>Oscillospiraceae</taxon>
        <taxon>Ruminococcus</taxon>
    </lineage>
</organism>
<feature type="binding site" evidence="8">
    <location>
        <position position="250"/>
    </location>
    <ligand>
        <name>hybrid [4Fe-2O-2S] cluster</name>
        <dbReference type="ChEBI" id="CHEBI:60519"/>
    </ligand>
</feature>
<feature type="binding site" evidence="8">
    <location>
        <position position="274"/>
    </location>
    <ligand>
        <name>hybrid [4Fe-2O-2S] cluster</name>
        <dbReference type="ChEBI" id="CHEBI:60519"/>
    </ligand>
</feature>
<name>A0A2N0UXU9_9FIRM</name>
<keyword evidence="10" id="KW-1185">Reference proteome</keyword>
<feature type="binding site" evidence="8">
    <location>
        <position position="438"/>
    </location>
    <ligand>
        <name>hybrid [4Fe-2O-2S] cluster</name>
        <dbReference type="ChEBI" id="CHEBI:60519"/>
    </ligand>
</feature>
<keyword evidence="6 8" id="KW-0408">Iron</keyword>
<dbReference type="CDD" id="cd01914">
    <property type="entry name" value="HCP"/>
    <property type="match status" value="1"/>
</dbReference>
<reference evidence="9" key="1">
    <citation type="journal article" date="2018" name="Environ. Microbiol.">
        <title>Sporulation capability and amylosome conservation among diverse human colonic and rumen isolates of the keystone starch-degrader Ruminococcus bromii.</title>
        <authorList>
            <person name="Mukhopadhya I."/>
            <person name="Morais S."/>
            <person name="Laverde-Gomez J."/>
            <person name="Sheridan P.O."/>
            <person name="Walker A.W."/>
            <person name="Kelly W."/>
            <person name="Klieve A.V."/>
            <person name="Ouwerkerk D."/>
            <person name="Duncan S.H."/>
            <person name="Louis P."/>
            <person name="Koropatkin N."/>
            <person name="Cockburn D."/>
            <person name="Kibler R."/>
            <person name="Cooper P.J."/>
            <person name="Sandoval C."/>
            <person name="Crost E."/>
            <person name="Juge N."/>
            <person name="Bayer E.A."/>
            <person name="Flint H.J."/>
        </authorList>
    </citation>
    <scope>NUCLEOTIDE SEQUENCE [LARGE SCALE GENOMIC DNA]</scope>
    <source>
        <strain evidence="9">ATCC 27255</strain>
    </source>
</reference>
<proteinExistence type="inferred from homology"/>
<comment type="subcellular location">
    <subcellularLocation>
        <location evidence="1 8">Cytoplasm</location>
    </subcellularLocation>
</comment>
<evidence type="ECO:0000256" key="5">
    <source>
        <dbReference type="ARBA" id="ARBA00023002"/>
    </source>
</evidence>
<comment type="cofactor">
    <cofactor evidence="8">
        <name>hybrid [4Fe-2O-2S] cluster</name>
        <dbReference type="ChEBI" id="CHEBI:60519"/>
    </cofactor>
    <text evidence="8">Binds 1 hybrid [4Fe-2O-2S] cluster.</text>
</comment>
<evidence type="ECO:0000313" key="9">
    <source>
        <dbReference type="EMBL" id="PKD31817.1"/>
    </source>
</evidence>
<evidence type="ECO:0000256" key="6">
    <source>
        <dbReference type="ARBA" id="ARBA00023004"/>
    </source>
</evidence>
<dbReference type="InterPro" id="IPR016100">
    <property type="entry name" value="Prismane_a-bundle"/>
</dbReference>
<feature type="binding site" evidence="8">
    <location>
        <position position="318"/>
    </location>
    <ligand>
        <name>hybrid [4Fe-2O-2S] cluster</name>
        <dbReference type="ChEBI" id="CHEBI:60519"/>
    </ligand>
</feature>
<feature type="binding site" evidence="8">
    <location>
        <position position="463"/>
    </location>
    <ligand>
        <name>hybrid [4Fe-2O-2S] cluster</name>
        <dbReference type="ChEBI" id="CHEBI:60519"/>
    </ligand>
</feature>
<dbReference type="FunFam" id="3.40.50.2030:FF:000002">
    <property type="entry name" value="Hydroxylamine reductase"/>
    <property type="match status" value="1"/>
</dbReference>
<dbReference type="Gene3D" id="1.20.1270.20">
    <property type="match status" value="2"/>
</dbReference>
<comment type="function">
    <text evidence="8">Catalyzes the reduction of hydroxylamine to form NH(3) and H(2)O.</text>
</comment>
<dbReference type="InterPro" id="IPR010048">
    <property type="entry name" value="Hydroxylam_reduct"/>
</dbReference>
<dbReference type="Proteomes" id="UP000233425">
    <property type="component" value="Unassembled WGS sequence"/>
</dbReference>
<dbReference type="NCBIfam" id="TIGR01703">
    <property type="entry name" value="hybrid_clust"/>
    <property type="match status" value="1"/>
</dbReference>
<dbReference type="InterPro" id="IPR011254">
    <property type="entry name" value="Prismane-like_sf"/>
</dbReference>
<comment type="similarity">
    <text evidence="8">Belongs to the HCP family.</text>
</comment>
<feature type="modified residue" description="Cysteine persulfide" evidence="8">
    <location>
        <position position="410"/>
    </location>
</feature>
<feature type="binding site" evidence="8">
    <location>
        <position position="16"/>
    </location>
    <ligand>
        <name>[4Fe-4S] cluster</name>
        <dbReference type="ChEBI" id="CHEBI:49883"/>
    </ligand>
</feature>
<dbReference type="PIRSF" id="PIRSF000076">
    <property type="entry name" value="HCP"/>
    <property type="match status" value="1"/>
</dbReference>
<dbReference type="HAMAP" id="MF_00069">
    <property type="entry name" value="Hydroxylam_reduct"/>
    <property type="match status" value="1"/>
</dbReference>
<comment type="cofactor">
    <cofactor evidence="8">
        <name>[4Fe-4S] cluster</name>
        <dbReference type="ChEBI" id="CHEBI:49883"/>
    </cofactor>
    <text evidence="8">Binds 1 [4Fe-4S] cluster.</text>
</comment>
<evidence type="ECO:0000256" key="8">
    <source>
        <dbReference type="HAMAP-Rule" id="MF_00069"/>
    </source>
</evidence>
<feature type="binding site" evidence="8">
    <location>
        <position position="25"/>
    </location>
    <ligand>
        <name>[4Fe-4S] cluster</name>
        <dbReference type="ChEBI" id="CHEBI:49883"/>
    </ligand>
</feature>
<comment type="caution">
    <text evidence="9">The sequence shown here is derived from an EMBL/GenBank/DDBJ whole genome shotgun (WGS) entry which is preliminary data.</text>
</comment>
<evidence type="ECO:0000256" key="3">
    <source>
        <dbReference type="ARBA" id="ARBA00022490"/>
    </source>
</evidence>
<keyword evidence="5 8" id="KW-0560">Oxidoreductase</keyword>
<dbReference type="GO" id="GO:0004601">
    <property type="term" value="F:peroxidase activity"/>
    <property type="evidence" value="ECO:0007669"/>
    <property type="project" value="TreeGrafter"/>
</dbReference>
<sequence>MSNNMDLGYEMFCYQCEQTANGKGCTRLGVCGKTPEIANLQDLLIFQLKGISCYGKVLIEKGQHIDKDIVRFVENSLFTTLTNVNFDADVHVSLLRESQQIKEKLREVVGEIKNHTLHATYNLPETKSEMLKDAPLAGIMYEKSLDPDIRSLRQTIVYGLKGISAYGHQARELGYFSDQVDDFYITALEATTDDSLTVEELIRMTMRTGENALEVMKKLDEANTETYGNPSPHKVDVHIKKGPFIIVSGHDLKDLEMLLEQSKGKGINVYTHGEMLPCHGYDGLKKYPHLIGNFGGAWQDQQKQFDNIPGCILMTTNCLMRPRDSYKDRIYSTNVVGWEGVKHIGKKENGDKDFSEIIQQAIELGGFKEDVEPHEILVGFGHHATLSYADKIVEAVKSGKVRHFFLIGGCDGARPGRNYYTEFAENVPKDCIIMTLACGKYRFNKLEFGDIDGLPRLLDIGQCNDVYSAICIAVALADAFDTDVNGLPLSLIVSWYEQKAVADLLALLSLGIKNIYLGPTLPAFLSPNVLQYLSETFGLRPISNAEDDLKTCLKQNV</sequence>
<dbReference type="NCBIfam" id="NF003658">
    <property type="entry name" value="PRK05290.1"/>
    <property type="match status" value="1"/>
</dbReference>
<dbReference type="SUPFAM" id="SSF56821">
    <property type="entry name" value="Prismane protein-like"/>
    <property type="match status" value="1"/>
</dbReference>
<keyword evidence="3 8" id="KW-0963">Cytoplasm</keyword>
<dbReference type="Pfam" id="PF03063">
    <property type="entry name" value="Prismane"/>
    <property type="match status" value="1"/>
</dbReference>
<gene>
    <name evidence="8 9" type="primary">hcp</name>
    <name evidence="9" type="ORF">RBATCC27255_00732</name>
</gene>
<keyword evidence="7 8" id="KW-0411">Iron-sulfur</keyword>
<dbReference type="RefSeq" id="WP_101028800.1">
    <property type="nucleotide sequence ID" value="NZ_CABMMZ010000038.1"/>
</dbReference>
<evidence type="ECO:0000256" key="7">
    <source>
        <dbReference type="ARBA" id="ARBA00023014"/>
    </source>
</evidence>
<feature type="binding site" evidence="8">
    <location>
        <position position="499"/>
    </location>
    <ligand>
        <name>hybrid [4Fe-2O-2S] cluster</name>
        <dbReference type="ChEBI" id="CHEBI:60519"/>
    </ligand>
</feature>
<dbReference type="GO" id="GO:0051539">
    <property type="term" value="F:4 iron, 4 sulfur cluster binding"/>
    <property type="evidence" value="ECO:0007669"/>
    <property type="project" value="UniProtKB-KW"/>
</dbReference>
<dbReference type="InterPro" id="IPR004137">
    <property type="entry name" value="HCP/CODH"/>
</dbReference>
<evidence type="ECO:0000313" key="10">
    <source>
        <dbReference type="Proteomes" id="UP000233425"/>
    </source>
</evidence>
<dbReference type="PANTHER" id="PTHR30109:SF0">
    <property type="entry name" value="HYDROXYLAMINE REDUCTASE"/>
    <property type="match status" value="1"/>
</dbReference>
<comment type="catalytic activity">
    <reaction evidence="8">
        <text>A + NH4(+) + H2O = hydroxylamine + AH2 + H(+)</text>
        <dbReference type="Rhea" id="RHEA:22052"/>
        <dbReference type="ChEBI" id="CHEBI:13193"/>
        <dbReference type="ChEBI" id="CHEBI:15377"/>
        <dbReference type="ChEBI" id="CHEBI:15378"/>
        <dbReference type="ChEBI" id="CHEBI:15429"/>
        <dbReference type="ChEBI" id="CHEBI:17499"/>
        <dbReference type="ChEBI" id="CHEBI:28938"/>
        <dbReference type="EC" id="1.7.99.1"/>
    </reaction>
</comment>